<dbReference type="InterPro" id="IPR001248">
    <property type="entry name" value="Pur-cyt_permease"/>
</dbReference>
<feature type="transmembrane region" description="Helical" evidence="9">
    <location>
        <begin position="409"/>
        <end position="433"/>
    </location>
</feature>
<feature type="transmembrane region" description="Helical" evidence="9">
    <location>
        <begin position="224"/>
        <end position="244"/>
    </location>
</feature>
<name>A0A6M6JH68_9PSEU</name>
<dbReference type="PIRSF" id="PIRSF002744">
    <property type="entry name" value="Pur-cyt_permease"/>
    <property type="match status" value="1"/>
</dbReference>
<dbReference type="EMBL" id="CP053564">
    <property type="protein sequence ID" value="QJY46806.1"/>
    <property type="molecule type" value="Genomic_DNA"/>
</dbReference>
<evidence type="ECO:0000256" key="4">
    <source>
        <dbReference type="ARBA" id="ARBA00022692"/>
    </source>
</evidence>
<evidence type="ECO:0000256" key="5">
    <source>
        <dbReference type="ARBA" id="ARBA00022989"/>
    </source>
</evidence>
<comment type="similarity">
    <text evidence="2 7">Belongs to the purine-cytosine permease (2.A.39) family.</text>
</comment>
<evidence type="ECO:0000256" key="7">
    <source>
        <dbReference type="PIRNR" id="PIRNR002744"/>
    </source>
</evidence>
<dbReference type="Pfam" id="PF02133">
    <property type="entry name" value="Transp_cyt_pur"/>
    <property type="match status" value="1"/>
</dbReference>
<keyword evidence="4 9" id="KW-0812">Transmembrane</keyword>
<evidence type="ECO:0000256" key="2">
    <source>
        <dbReference type="ARBA" id="ARBA00008974"/>
    </source>
</evidence>
<organism evidence="10 11">
    <name type="scientific">Pseudonocardia broussonetiae</name>
    <dbReference type="NCBI Taxonomy" id="2736640"/>
    <lineage>
        <taxon>Bacteria</taxon>
        <taxon>Bacillati</taxon>
        <taxon>Actinomycetota</taxon>
        <taxon>Actinomycetes</taxon>
        <taxon>Pseudonocardiales</taxon>
        <taxon>Pseudonocardiaceae</taxon>
        <taxon>Pseudonocardia</taxon>
    </lineage>
</organism>
<evidence type="ECO:0000256" key="1">
    <source>
        <dbReference type="ARBA" id="ARBA00004141"/>
    </source>
</evidence>
<dbReference type="PANTHER" id="PTHR31806:SF1">
    <property type="entry name" value="PURINE-CYTOSINE PERMEASE FCY2-RELATED"/>
    <property type="match status" value="1"/>
</dbReference>
<feature type="transmembrane region" description="Helical" evidence="9">
    <location>
        <begin position="497"/>
        <end position="517"/>
    </location>
</feature>
<feature type="transmembrane region" description="Helical" evidence="9">
    <location>
        <begin position="296"/>
        <end position="318"/>
    </location>
</feature>
<sequence>MPSGYPLWPFLNGFTRTVDQGATRTGPGRRLCATRPGVPGGPVATPRHAADATRPTGRTLPVEQNGINVIVDDERKGVPRQLFWPWFSANISVLGISYGAFTLAFGISFWQAAIAGVFGVLFSFLLCGFVAVAGKRGSAPTMVLSRAAFGVRGNRLPSAISWLLTVGWETVLTITATLATATVFERLGAGGGTGTLVVALIVVAGLVVGAGVLGFDVIMRVSSVITVVAAVLTVVYLVLVAGTIDLGAVTALPSGSTAAVVGAVVFLMTGFGLGWVNVAADYSRYLPRSSSSRGVVGWTVFGASVGPVVLLLFGLLLAGSSAELSENIASDPVGALAAALPTWFLVPFALVAVLGLVGGAVLDIYSSGLALMATGLQVTRPTAALIDGVIMVLGTVYVVFVAGDFLVQFQGFLITLGVPVAAWCGIVLADILLRRGDYAEDDLYRPSGRYGDVQWFPIAVIAVATALGWGLVTNASAEWLTWQGYLLGPIGGREGDWAYANLGVLLALVIGFVAAYVESRGRVAAQEVPPAMRLRPGDGSA</sequence>
<protein>
    <submittedName>
        <fullName evidence="10">Allantoin permease</fullName>
    </submittedName>
</protein>
<evidence type="ECO:0000256" key="6">
    <source>
        <dbReference type="ARBA" id="ARBA00023136"/>
    </source>
</evidence>
<comment type="subcellular location">
    <subcellularLocation>
        <location evidence="1">Membrane</location>
        <topology evidence="1">Multi-pass membrane protein</topology>
    </subcellularLocation>
</comment>
<feature type="region of interest" description="Disordered" evidence="8">
    <location>
        <begin position="33"/>
        <end position="54"/>
    </location>
</feature>
<dbReference type="AlphaFoldDB" id="A0A6M6JH68"/>
<gene>
    <name evidence="10" type="ORF">HOP40_14080</name>
</gene>
<evidence type="ECO:0000313" key="10">
    <source>
        <dbReference type="EMBL" id="QJY46806.1"/>
    </source>
</evidence>
<dbReference type="KEGG" id="pbro:HOP40_14080"/>
<feature type="transmembrane region" description="Helical" evidence="9">
    <location>
        <begin position="162"/>
        <end position="184"/>
    </location>
</feature>
<dbReference type="InterPro" id="IPR026030">
    <property type="entry name" value="Pur-cyt_permease_Fcy2/21/22"/>
</dbReference>
<feature type="transmembrane region" description="Helical" evidence="9">
    <location>
        <begin position="196"/>
        <end position="217"/>
    </location>
</feature>
<feature type="transmembrane region" description="Helical" evidence="9">
    <location>
        <begin position="383"/>
        <end position="403"/>
    </location>
</feature>
<dbReference type="Proteomes" id="UP000505377">
    <property type="component" value="Chromosome"/>
</dbReference>
<dbReference type="GO" id="GO:0005886">
    <property type="term" value="C:plasma membrane"/>
    <property type="evidence" value="ECO:0007669"/>
    <property type="project" value="TreeGrafter"/>
</dbReference>
<feature type="transmembrane region" description="Helical" evidence="9">
    <location>
        <begin position="338"/>
        <end position="362"/>
    </location>
</feature>
<feature type="transmembrane region" description="Helical" evidence="9">
    <location>
        <begin position="83"/>
        <end position="107"/>
    </location>
</feature>
<feature type="transmembrane region" description="Helical" evidence="9">
    <location>
        <begin position="113"/>
        <end position="134"/>
    </location>
</feature>
<dbReference type="Gene3D" id="1.10.4160.10">
    <property type="entry name" value="Hydantoin permease"/>
    <property type="match status" value="1"/>
</dbReference>
<reference evidence="10 11" key="1">
    <citation type="submission" date="2020-05" db="EMBL/GenBank/DDBJ databases">
        <authorList>
            <person name="Mo P."/>
        </authorList>
    </citation>
    <scope>NUCLEOTIDE SEQUENCE [LARGE SCALE GENOMIC DNA]</scope>
    <source>
        <strain evidence="10 11">Gen01</strain>
    </source>
</reference>
<dbReference type="PANTHER" id="PTHR31806">
    <property type="entry name" value="PURINE-CYTOSINE PERMEASE FCY2-RELATED"/>
    <property type="match status" value="1"/>
</dbReference>
<feature type="transmembrane region" description="Helical" evidence="9">
    <location>
        <begin position="454"/>
        <end position="477"/>
    </location>
</feature>
<proteinExistence type="inferred from homology"/>
<feature type="transmembrane region" description="Helical" evidence="9">
    <location>
        <begin position="256"/>
        <end position="276"/>
    </location>
</feature>
<keyword evidence="5 9" id="KW-1133">Transmembrane helix</keyword>
<evidence type="ECO:0000256" key="3">
    <source>
        <dbReference type="ARBA" id="ARBA00022448"/>
    </source>
</evidence>
<keyword evidence="3 7" id="KW-0813">Transport</keyword>
<evidence type="ECO:0000313" key="11">
    <source>
        <dbReference type="Proteomes" id="UP000505377"/>
    </source>
</evidence>
<keyword evidence="11" id="KW-1185">Reference proteome</keyword>
<keyword evidence="6 7" id="KW-0472">Membrane</keyword>
<evidence type="ECO:0000256" key="9">
    <source>
        <dbReference type="SAM" id="Phobius"/>
    </source>
</evidence>
<accession>A0A6M6JH68</accession>
<evidence type="ECO:0000256" key="8">
    <source>
        <dbReference type="SAM" id="MobiDB-lite"/>
    </source>
</evidence>
<dbReference type="GO" id="GO:0022857">
    <property type="term" value="F:transmembrane transporter activity"/>
    <property type="evidence" value="ECO:0007669"/>
    <property type="project" value="InterPro"/>
</dbReference>